<dbReference type="InterPro" id="IPR032816">
    <property type="entry name" value="VTT_dom"/>
</dbReference>
<sequence length="223" mass="24088">MNKKLSKISLFGLAVGILAVSIWLIRKLDEEPLKSQIELYVEQLGPWAPLGIFVLRLISVVIPIIPGVPQALLAGKILDYPIALGTIVISDLCSCSIAFYLARRFGRNLVEKLVGKKFMGRVDELSAKHLEKNFFLLAGALMTGAFDFVSYSVGLTTTKWKMFLPGLLIASLVRGGPIVAIGATLFDKGTGYLYAGLSILGAFCVAILAGWLQQRGATSATKK</sequence>
<dbReference type="PANTHER" id="PTHR12677:SF59">
    <property type="entry name" value="GOLGI APPARATUS MEMBRANE PROTEIN TVP38-RELATED"/>
    <property type="match status" value="1"/>
</dbReference>
<protein>
    <recommendedName>
        <fullName evidence="6">TVP38/TMEM64 family membrane protein</fullName>
    </recommendedName>
</protein>
<evidence type="ECO:0000256" key="6">
    <source>
        <dbReference type="RuleBase" id="RU366058"/>
    </source>
</evidence>
<feature type="transmembrane region" description="Helical" evidence="6">
    <location>
        <begin position="134"/>
        <end position="154"/>
    </location>
</feature>
<evidence type="ECO:0000256" key="5">
    <source>
        <dbReference type="ARBA" id="ARBA00023136"/>
    </source>
</evidence>
<evidence type="ECO:0000256" key="4">
    <source>
        <dbReference type="ARBA" id="ARBA00022989"/>
    </source>
</evidence>
<evidence type="ECO:0000313" key="9">
    <source>
        <dbReference type="Proteomes" id="UP000000268"/>
    </source>
</evidence>
<keyword evidence="9" id="KW-1185">Reference proteome</keyword>
<evidence type="ECO:0000259" key="7">
    <source>
        <dbReference type="Pfam" id="PF09335"/>
    </source>
</evidence>
<evidence type="ECO:0000256" key="3">
    <source>
        <dbReference type="ARBA" id="ARBA00022692"/>
    </source>
</evidence>
<feature type="transmembrane region" description="Helical" evidence="6">
    <location>
        <begin position="166"/>
        <end position="186"/>
    </location>
</feature>
<evidence type="ECO:0000256" key="1">
    <source>
        <dbReference type="ARBA" id="ARBA00004651"/>
    </source>
</evidence>
<dbReference type="RefSeq" id="WP_012164916.1">
    <property type="nucleotide sequence ID" value="NC_009925.1"/>
</dbReference>
<dbReference type="GO" id="GO:0005886">
    <property type="term" value="C:plasma membrane"/>
    <property type="evidence" value="ECO:0007669"/>
    <property type="project" value="UniProtKB-SubCell"/>
</dbReference>
<dbReference type="AlphaFoldDB" id="B0C0C1"/>
<comment type="subcellular location">
    <subcellularLocation>
        <location evidence="1 6">Cell membrane</location>
        <topology evidence="1 6">Multi-pass membrane protein</topology>
    </subcellularLocation>
</comment>
<organism evidence="8 9">
    <name type="scientific">Acaryochloris marina (strain MBIC 11017)</name>
    <dbReference type="NCBI Taxonomy" id="329726"/>
    <lineage>
        <taxon>Bacteria</taxon>
        <taxon>Bacillati</taxon>
        <taxon>Cyanobacteriota</taxon>
        <taxon>Cyanophyceae</taxon>
        <taxon>Acaryochloridales</taxon>
        <taxon>Acaryochloridaceae</taxon>
        <taxon>Acaryochloris</taxon>
    </lineage>
</organism>
<dbReference type="Proteomes" id="UP000000268">
    <property type="component" value="Chromosome"/>
</dbReference>
<evidence type="ECO:0000313" key="8">
    <source>
        <dbReference type="EMBL" id="ABW29613.1"/>
    </source>
</evidence>
<reference evidence="8 9" key="1">
    <citation type="journal article" date="2008" name="Proc. Natl. Acad. Sci. U.S.A.">
        <title>Niche adaptation and genome expansion in the chlorophyll d-producing cyanobacterium Acaryochloris marina.</title>
        <authorList>
            <person name="Swingley W.D."/>
            <person name="Chen M."/>
            <person name="Cheung P.C."/>
            <person name="Conrad A.L."/>
            <person name="Dejesa L.C."/>
            <person name="Hao J."/>
            <person name="Honchak B.M."/>
            <person name="Karbach L.E."/>
            <person name="Kurdoglu A."/>
            <person name="Lahiri S."/>
            <person name="Mastrian S.D."/>
            <person name="Miyashita H."/>
            <person name="Page L."/>
            <person name="Ramakrishna P."/>
            <person name="Satoh S."/>
            <person name="Sattley W.M."/>
            <person name="Shimada Y."/>
            <person name="Taylor H.L."/>
            <person name="Tomo T."/>
            <person name="Tsuchiya T."/>
            <person name="Wang Z.T."/>
            <person name="Raymond J."/>
            <person name="Mimuro M."/>
            <person name="Blankenship R.E."/>
            <person name="Touchman J.W."/>
        </authorList>
    </citation>
    <scope>NUCLEOTIDE SEQUENCE [LARGE SCALE GENOMIC DNA]</scope>
    <source>
        <strain evidence="9">MBIC 11017</strain>
    </source>
</reference>
<keyword evidence="2 6" id="KW-1003">Cell membrane</keyword>
<gene>
    <name evidence="8" type="ordered locus">AM1_4639</name>
</gene>
<keyword evidence="5 6" id="KW-0472">Membrane</keyword>
<dbReference type="eggNOG" id="COG0398">
    <property type="taxonomic scope" value="Bacteria"/>
</dbReference>
<accession>B0C0C1</accession>
<keyword evidence="4 6" id="KW-1133">Transmembrane helix</keyword>
<dbReference type="InterPro" id="IPR015414">
    <property type="entry name" value="TMEM64"/>
</dbReference>
<feature type="transmembrane region" description="Helical" evidence="6">
    <location>
        <begin position="80"/>
        <end position="102"/>
    </location>
</feature>
<dbReference type="STRING" id="329726.AM1_4639"/>
<feature type="transmembrane region" description="Helical" evidence="6">
    <location>
        <begin position="46"/>
        <end position="68"/>
    </location>
</feature>
<proteinExistence type="inferred from homology"/>
<dbReference type="EMBL" id="CP000828">
    <property type="protein sequence ID" value="ABW29613.1"/>
    <property type="molecule type" value="Genomic_DNA"/>
</dbReference>
<feature type="domain" description="VTT" evidence="7">
    <location>
        <begin position="65"/>
        <end position="183"/>
    </location>
</feature>
<dbReference type="OrthoDB" id="531100at2"/>
<dbReference type="Pfam" id="PF09335">
    <property type="entry name" value="VTT_dom"/>
    <property type="match status" value="1"/>
</dbReference>
<comment type="similarity">
    <text evidence="6">Belongs to the TVP38/TMEM64 family.</text>
</comment>
<dbReference type="KEGG" id="amr:AM1_4639"/>
<feature type="transmembrane region" description="Helical" evidence="6">
    <location>
        <begin position="192"/>
        <end position="212"/>
    </location>
</feature>
<dbReference type="HOGENOM" id="CLU_038944_9_1_3"/>
<keyword evidence="3 6" id="KW-0812">Transmembrane</keyword>
<dbReference type="PANTHER" id="PTHR12677">
    <property type="entry name" value="GOLGI APPARATUS MEMBRANE PROTEIN TVP38-RELATED"/>
    <property type="match status" value="1"/>
</dbReference>
<evidence type="ECO:0000256" key="2">
    <source>
        <dbReference type="ARBA" id="ARBA00022475"/>
    </source>
</evidence>
<name>B0C0C1_ACAM1</name>
<feature type="transmembrane region" description="Helical" evidence="6">
    <location>
        <begin position="7"/>
        <end position="26"/>
    </location>
</feature>